<evidence type="ECO:0000259" key="1">
    <source>
        <dbReference type="PROSITE" id="PS51819"/>
    </source>
</evidence>
<dbReference type="Pfam" id="PF00903">
    <property type="entry name" value="Glyoxalase"/>
    <property type="match status" value="1"/>
</dbReference>
<organism evidence="2 3">
    <name type="scientific">Ktedonosporobacter rubrisoli</name>
    <dbReference type="NCBI Taxonomy" id="2509675"/>
    <lineage>
        <taxon>Bacteria</taxon>
        <taxon>Bacillati</taxon>
        <taxon>Chloroflexota</taxon>
        <taxon>Ktedonobacteria</taxon>
        <taxon>Ktedonobacterales</taxon>
        <taxon>Ktedonosporobacteraceae</taxon>
        <taxon>Ktedonosporobacter</taxon>
    </lineage>
</organism>
<dbReference type="InterPro" id="IPR037523">
    <property type="entry name" value="VOC_core"/>
</dbReference>
<dbReference type="InterPro" id="IPR004360">
    <property type="entry name" value="Glyas_Fos-R_dOase_dom"/>
</dbReference>
<dbReference type="PROSITE" id="PS51819">
    <property type="entry name" value="VOC"/>
    <property type="match status" value="1"/>
</dbReference>
<name>A0A4P6JU40_KTERU</name>
<dbReference type="KEGG" id="kbs:EPA93_24515"/>
<dbReference type="GO" id="GO:0051213">
    <property type="term" value="F:dioxygenase activity"/>
    <property type="evidence" value="ECO:0007669"/>
    <property type="project" value="UniProtKB-KW"/>
</dbReference>
<dbReference type="EMBL" id="CP035758">
    <property type="protein sequence ID" value="QBD78974.1"/>
    <property type="molecule type" value="Genomic_DNA"/>
</dbReference>
<dbReference type="OrthoDB" id="2611891at2"/>
<accession>A0A4P6JU40</accession>
<dbReference type="RefSeq" id="WP_129890027.1">
    <property type="nucleotide sequence ID" value="NZ_CP035758.1"/>
</dbReference>
<evidence type="ECO:0000313" key="3">
    <source>
        <dbReference type="Proteomes" id="UP000290365"/>
    </source>
</evidence>
<gene>
    <name evidence="2" type="ORF">EPA93_24515</name>
</gene>
<sequence length="118" mass="12943">MLNGAHIILYSADAEADRAFIRDVFGFAGVDAGSGWLIFKLPPTEIAVHPTDGVGHYEFYLICDDIEKTLTKLAAQGVTISQPISDRRWGLIASIKLPSGSDLPLYQPRHPTAYDLEN</sequence>
<dbReference type="Gene3D" id="3.10.180.10">
    <property type="entry name" value="2,3-Dihydroxybiphenyl 1,2-Dioxygenase, domain 1"/>
    <property type="match status" value="1"/>
</dbReference>
<protein>
    <submittedName>
        <fullName evidence="2">Extradiol dioxygenase</fullName>
    </submittedName>
</protein>
<reference evidence="2 3" key="1">
    <citation type="submission" date="2019-01" db="EMBL/GenBank/DDBJ databases">
        <title>Ktedonosporobacter rubrisoli SCAWS-G2.</title>
        <authorList>
            <person name="Huang Y."/>
            <person name="Yan B."/>
        </authorList>
    </citation>
    <scope>NUCLEOTIDE SEQUENCE [LARGE SCALE GENOMIC DNA]</scope>
    <source>
        <strain evidence="2 3">SCAWS-G2</strain>
    </source>
</reference>
<keyword evidence="3" id="KW-1185">Reference proteome</keyword>
<keyword evidence="2" id="KW-0560">Oxidoreductase</keyword>
<dbReference type="SUPFAM" id="SSF54593">
    <property type="entry name" value="Glyoxalase/Bleomycin resistance protein/Dihydroxybiphenyl dioxygenase"/>
    <property type="match status" value="1"/>
</dbReference>
<dbReference type="Proteomes" id="UP000290365">
    <property type="component" value="Chromosome"/>
</dbReference>
<evidence type="ECO:0000313" key="2">
    <source>
        <dbReference type="EMBL" id="QBD78974.1"/>
    </source>
</evidence>
<dbReference type="AlphaFoldDB" id="A0A4P6JU40"/>
<dbReference type="InterPro" id="IPR029068">
    <property type="entry name" value="Glyas_Bleomycin-R_OHBP_Dase"/>
</dbReference>
<keyword evidence="2" id="KW-0223">Dioxygenase</keyword>
<feature type="domain" description="VOC" evidence="1">
    <location>
        <begin position="3"/>
        <end position="108"/>
    </location>
</feature>
<proteinExistence type="predicted"/>